<feature type="compositionally biased region" description="Low complexity" evidence="9">
    <location>
        <begin position="3586"/>
        <end position="3597"/>
    </location>
</feature>
<evidence type="ECO:0000256" key="9">
    <source>
        <dbReference type="SAM" id="MobiDB-lite"/>
    </source>
</evidence>
<evidence type="ECO:0000259" key="10">
    <source>
        <dbReference type="PROSITE" id="PS50835"/>
    </source>
</evidence>
<feature type="domain" description="Ig-like" evidence="10">
    <location>
        <begin position="946"/>
        <end position="1031"/>
    </location>
</feature>
<feature type="domain" description="Ig-like" evidence="10">
    <location>
        <begin position="2143"/>
        <end position="2233"/>
    </location>
</feature>
<evidence type="ECO:0000313" key="11">
    <source>
        <dbReference type="EMBL" id="ROT65893.1"/>
    </source>
</evidence>
<dbReference type="FunFam" id="2.60.40.10:FF:000147">
    <property type="entry name" value="Myosin light chain kinase"/>
    <property type="match status" value="1"/>
</dbReference>
<feature type="compositionally biased region" description="Low complexity" evidence="9">
    <location>
        <begin position="3373"/>
        <end position="3491"/>
    </location>
</feature>
<dbReference type="STRING" id="6689.A0A423SNX9"/>
<dbReference type="PANTHER" id="PTHR47633:SF4">
    <property type="entry name" value="MYOPALLADIN ISOFORM X1"/>
    <property type="match status" value="1"/>
</dbReference>
<keyword evidence="6" id="KW-0067">ATP-binding</keyword>
<accession>A0A423SNX9</accession>
<reference evidence="11 12" key="1">
    <citation type="submission" date="2018-04" db="EMBL/GenBank/DDBJ databases">
        <authorList>
            <person name="Zhang X."/>
            <person name="Yuan J."/>
            <person name="Li F."/>
            <person name="Xiang J."/>
        </authorList>
    </citation>
    <scope>NUCLEOTIDE SEQUENCE [LARGE SCALE GENOMIC DNA]</scope>
    <source>
        <tissue evidence="11">Muscle</tissue>
    </source>
</reference>
<name>A0A423SNX9_PENVA</name>
<dbReference type="GO" id="GO:0005524">
    <property type="term" value="F:ATP binding"/>
    <property type="evidence" value="ECO:0007669"/>
    <property type="project" value="UniProtKB-KW"/>
</dbReference>
<feature type="compositionally biased region" description="Basic and acidic residues" evidence="9">
    <location>
        <begin position="3843"/>
        <end position="3858"/>
    </location>
</feature>
<evidence type="ECO:0000256" key="1">
    <source>
        <dbReference type="ARBA" id="ARBA00004496"/>
    </source>
</evidence>
<dbReference type="Pfam" id="PF07679">
    <property type="entry name" value="I-set"/>
    <property type="match status" value="20"/>
</dbReference>
<feature type="domain" description="Ig-like" evidence="10">
    <location>
        <begin position="675"/>
        <end position="767"/>
    </location>
</feature>
<feature type="compositionally biased region" description="Basic and acidic residues" evidence="9">
    <location>
        <begin position="3964"/>
        <end position="3989"/>
    </location>
</feature>
<feature type="domain" description="Ig-like" evidence="10">
    <location>
        <begin position="1523"/>
        <end position="1611"/>
    </location>
</feature>
<feature type="compositionally biased region" description="Low complexity" evidence="9">
    <location>
        <begin position="3187"/>
        <end position="3210"/>
    </location>
</feature>
<feature type="compositionally biased region" description="Basic and acidic residues" evidence="9">
    <location>
        <begin position="1500"/>
        <end position="1512"/>
    </location>
</feature>
<evidence type="ECO:0000256" key="8">
    <source>
        <dbReference type="SAM" id="Coils"/>
    </source>
</evidence>
<dbReference type="FunFam" id="2.60.40.10:FF:000425">
    <property type="entry name" value="Myosin light chain kinase"/>
    <property type="match status" value="5"/>
</dbReference>
<dbReference type="SMART" id="SM00409">
    <property type="entry name" value="IG"/>
    <property type="match status" value="20"/>
</dbReference>
<keyword evidence="4" id="KW-0677">Repeat</keyword>
<dbReference type="FunFam" id="2.60.40.10:FF:000107">
    <property type="entry name" value="Myosin, light chain kinase a"/>
    <property type="match status" value="3"/>
</dbReference>
<feature type="compositionally biased region" description="Polar residues" evidence="9">
    <location>
        <begin position="3359"/>
        <end position="3368"/>
    </location>
</feature>
<dbReference type="FunFam" id="2.60.40.10:FF:000080">
    <property type="entry name" value="Myosin light chain kinase, smooth muscle"/>
    <property type="match status" value="1"/>
</dbReference>
<feature type="domain" description="Ig-like" evidence="10">
    <location>
        <begin position="2512"/>
        <end position="2600"/>
    </location>
</feature>
<feature type="domain" description="Ig-like" evidence="10">
    <location>
        <begin position="1625"/>
        <end position="1713"/>
    </location>
</feature>
<dbReference type="Gene3D" id="2.60.40.10">
    <property type="entry name" value="Immunoglobulins"/>
    <property type="match status" value="20"/>
</dbReference>
<dbReference type="InterPro" id="IPR036179">
    <property type="entry name" value="Ig-like_dom_sf"/>
</dbReference>
<dbReference type="InterPro" id="IPR013783">
    <property type="entry name" value="Ig-like_fold"/>
</dbReference>
<gene>
    <name evidence="11" type="ORF">C7M84_016128</name>
</gene>
<feature type="domain" description="Ig-like" evidence="10">
    <location>
        <begin position="166"/>
        <end position="256"/>
    </location>
</feature>
<feature type="region of interest" description="Disordered" evidence="9">
    <location>
        <begin position="1427"/>
        <end position="1481"/>
    </location>
</feature>
<feature type="domain" description="Ig-like" evidence="10">
    <location>
        <begin position="812"/>
        <end position="903"/>
    </location>
</feature>
<dbReference type="FunFam" id="2.60.40.10:FF:000119">
    <property type="entry name" value="Sallimus, isoform P"/>
    <property type="match status" value="5"/>
</dbReference>
<feature type="region of interest" description="Disordered" evidence="9">
    <location>
        <begin position="2360"/>
        <end position="2382"/>
    </location>
</feature>
<feature type="coiled-coil region" evidence="8">
    <location>
        <begin position="2625"/>
        <end position="2661"/>
    </location>
</feature>
<dbReference type="PANTHER" id="PTHR47633">
    <property type="entry name" value="IMMUNOGLOBULIN"/>
    <property type="match status" value="1"/>
</dbReference>
<feature type="compositionally biased region" description="Basic and acidic residues" evidence="9">
    <location>
        <begin position="3934"/>
        <end position="3947"/>
    </location>
</feature>
<dbReference type="InterPro" id="IPR003599">
    <property type="entry name" value="Ig_sub"/>
</dbReference>
<feature type="domain" description="Ig-like" evidence="10">
    <location>
        <begin position="1090"/>
        <end position="1181"/>
    </location>
</feature>
<feature type="compositionally biased region" description="Polar residues" evidence="9">
    <location>
        <begin position="3125"/>
        <end position="3137"/>
    </location>
</feature>
<feature type="domain" description="Ig-like" evidence="10">
    <location>
        <begin position="266"/>
        <end position="357"/>
    </location>
</feature>
<feature type="compositionally biased region" description="Polar residues" evidence="9">
    <location>
        <begin position="3211"/>
        <end position="3231"/>
    </location>
</feature>
<feature type="domain" description="Ig-like" evidence="10">
    <location>
        <begin position="1936"/>
        <end position="2028"/>
    </location>
</feature>
<evidence type="ECO:0000256" key="4">
    <source>
        <dbReference type="ARBA" id="ARBA00022737"/>
    </source>
</evidence>
<feature type="domain" description="Ig-like" evidence="10">
    <location>
        <begin position="2249"/>
        <end position="2334"/>
    </location>
</feature>
<feature type="compositionally biased region" description="Basic and acidic residues" evidence="9">
    <location>
        <begin position="4134"/>
        <end position="4160"/>
    </location>
</feature>
<feature type="compositionally biased region" description="Low complexity" evidence="9">
    <location>
        <begin position="3604"/>
        <end position="3615"/>
    </location>
</feature>
<evidence type="ECO:0000256" key="2">
    <source>
        <dbReference type="ARBA" id="ARBA00006692"/>
    </source>
</evidence>
<feature type="domain" description="Ig-like" evidence="10">
    <location>
        <begin position="1835"/>
        <end position="1922"/>
    </location>
</feature>
<feature type="compositionally biased region" description="Polar residues" evidence="9">
    <location>
        <begin position="3317"/>
        <end position="3329"/>
    </location>
</feature>
<dbReference type="PROSITE" id="PS50835">
    <property type="entry name" value="IG_LIKE"/>
    <property type="match status" value="19"/>
</dbReference>
<dbReference type="InterPro" id="IPR007110">
    <property type="entry name" value="Ig-like_dom"/>
</dbReference>
<dbReference type="FunFam" id="2.60.40.10:FF:000697">
    <property type="entry name" value="titin isoform X1"/>
    <property type="match status" value="1"/>
</dbReference>
<keyword evidence="5" id="KW-0547">Nucleotide-binding</keyword>
<feature type="compositionally biased region" description="Low complexity" evidence="9">
    <location>
        <begin position="3622"/>
        <end position="3633"/>
    </location>
</feature>
<sequence length="4258" mass="477660">MQWLFVEEAERAYWAKYQRQMSEREVSYPKPFFVRPLQTNFSLNENQALHMEANVEPKQDPDLKIEWFLNGKILEQASRYKTSYDFGLVTLDLSDVYERDQGIYTCRAYNKAGEAFCTTTVVVVGKDVLIEGTQHPAGEAGLEAIHRMENKLRRDDRALPDEEGHPPVFTVPFKDLSNMEEGEIAHFEAMLTPVGDESMKVEWFFKGEALKASHRVRTVYAFGMVVLEILTISDSGEYTCRASNKWGKAECSVTLECVDRAHGQPPRFTTHIQNLEGLKDGDSAHFECTLVPIGDPNMKVEWFHNGEPLRNATRIKTVSDFGFVVLDIAYLQNHDAGEWMCKASNKYGEDTTKAFLNCYGKGGVYTESLQPGSLDKIAALEGQKAGMQAPTTPAAAEPPKFITQIANIERLVEGQSAHFEARLKPVNDPNLVVEWYKDGKKLPSGHRYRTFHDFGIVILDILYCYEEDSGVYEARAVNKLGEDKTTATLKCLSKTNLILTPQVPKGMEGGLQKLQTLEDTAWMRRESVTSERVGMAPKFTVPLNNIDNMKEGENAHFEARLVPTDDPRLKVEWYWNGKPMKYSSRIRQFCDFGFVIMEVSPVYPEDSGEYMCRAYNDYGEAVTKAYLKCEGKRSVILESQLPKSMQKGMERIAELEGLMIKSPDMGTPSDSGQPPQFVTQPQDCTILENQLAHFECRLLPVGDPYLRVEWYHNGRPLRAGSRIKTINDFGYVILELAGCYSNDSGTYTCRAVNKHGEASVECKLVVSSKSGIILDPQATSKFKGCTESIQKLEESMYKKERAPDEEEKPCPPNFVTQLENITDLVEGQPAHFDCRVEPVGDPTMRIEWFHNGMPLAAGSRVHMMDDFGFVVLDLEWTFARDTGEYICRATNKWGQATTKATLNVRSKHGVDLSTQLPQGMTAEKLKELERGPLTEKYDADAEMTPPKFTVPIKSQSMQEGERAFFEARVEPRNDPNLRIEWYHNGKPLQSGHRFRTNFELGHVTLELLHTYAEDSGEYVCRAYNKLGQDITRASLKSKAGQSVVLQSQVPKGMKTGQDFASQMEETLKKYCKDVMLTQEDIYEPEKRQPPRFVTHIKDVRDLQEMAETKFDCQLAPVGDPNMKVEWFFNGRPLPYKNRFTPIYDFGYVALVMNWVFGEDSGEYLCRATNKWGMDETRATLKATGRPGVIYDSQIPKGMQSLEKIRELEASWSHTHESQVDEEKPRVKPEVLKKPESLVVQEGDWARFSVRISGYPKPRVMWIVNGSTAMSGNRFKIWYDGLFHLDIPKTRQYDNGKVEVICRNSLGECYACCDLKVMPRQDDYRAVLKNSPKPWYDYDLKSYQKERQETELDRVFEERIDSDYSILHESKFGEYMARPVDKTEETEWQKLAREKNAGEKIKQLEDTRRVNRKNKDVKMFASPLEHAAQHSLAKGMASRYEEQLETKDVRHEQQYPPREPEPSESTVHGKEIHTATQKQTQKEIQGDLEITRKITATETTEMEHTGKTTERIVEGPPQKPAKAPFFTRKIQPCRVFERERARFEVEFDGDPNPTIQWYREDFPITSSPDFQIHTFGDKSILMIREVFMEDSGVFAVVAENRGGRAKCSANLVVEERKQRGAGAVPPSFYQTIQDTFSQPGNLVRLDAKISGTPPIDIYWLKNGRKLIQDMHYKMVKDQDTYTLLIIEAVAEDSGSYECVAINKAGEARCQATVEVAGPRPAQAPKTPTTPAGATQAPTIVRKLQSHIVQEGQPATFECVVSATPQPKVQWMKGKEPIKQSKYFTMTSDGEEHCLKISEAFPEDEGNYYCIISNTIGKVTLEANLQVVQPQQAELAPSIAPLEDVTIEEGEGVRFNTVVIGSPMPSVQWYREGALIPHSRDFEMFMEGNTAVLDIKLTYPEDTGIFTCRATNSAGQAETSAMLTVKTRSKDKPRGEPPKFLVPLQPQKVKHGEKVVLETSVRGLPTPRVIWYHLDKEVVPSPEFVQEHDTTTGRVVLTINEVFIDDKGLYRCLAVNEFGRDETASYVTVEDIEVLEKCELRQAPRITLPLQPQILKKHSSLDLLARYEAFPPPTVKWYHQGKELKPSRDYKIETIEDETSLHVEEVFEDDYGEYEVRIFNEAGEARTVASVIVTQPLEVVEMEPPKFIKPLHPQIVPEGEVAILEAEVTAKPEAEFKWYRHGQEITHDEEIEVQITSNNNKSSLVLGELFEDDSGDYTVTAQNPVGRASSTATLLVEGEGDEEAEPPSFDPPLTPIRVMDGEEVRFRCKVKGKPMPKLTWLQNGRPIAHHREVRLTQTPDGKAGLQILEVFPEDAGDYTCIARNKAGEARTTANLAVESYEYVPDSEAATTTSVSEKNIFSGPVSEEEETIEIEKDTDSDNSEAGSAPYFCNRLEQKIEVVEGTSVRLLVKVTGYPRPTIKWHTDGVSVEVTETRTVETYEDGTSALTLHKTTLEDCGEYVCEAMNRNGVDTTVTTLVVLPEHTEGTSTSYRKPEWVTRMEELKEAMSGEQYRPHFTKEITNSRVKEMETITFTAHFRGNPKPDITWYHNSKIVRQQQCYQMRIRNDKAMLTIVEARPEFRGEYSCRAANSEGEVFTRAHLDVIELTYEEKLKVSNERYAAVNIQHAAEHMREKERERALKQKKEHEEAMARLKQDKVNRQAQRQQELEDAKKNVWKPKVVEEVKEVKKSPKEHCVAELYSNWKSAVSFEDNYPELEPNEFAPNQIPGVKCFVKVSETSIKGEEVVREVAPQFFQDEQIIHELAKVHTLLKNNVRVNEIWSMFRAGEFKALQQPNIQSALVKVCEYIGHQRNVSIVLAEEIQEQAKKHPVGLKAFLRMLKYAKNVKPDTLFKDVIPREMGKWSSTTQELTEVSQMLNKGIQTEEIIASCVAGKLPTLKKPETQQPLVNIVEKHGHSVMVAQVLVEEAYRDAKDERVLAEQAWEVIHEQEMKMAEVSEVRTDQKPTPASGEQTPTPVLIGHNLTPTQVEPELKPAPEQKATHTIIEQKSTPIPAEHKTTLAPAQLKPTHSVEEKPTFTPVEQTPTLASAQQEPTLVVNEKTLPAQQKPAPLQLKATPLSVEQKTFILEQQKPTLAPVEERPTLIPVEENLTAQQKPKPALVEQKLTHKSTQLKPTPTQVEHTPELVSVEQKPTSAPAQLKSTPISAHQKPTPAPVEQKPTPTPAQLKPTPAQVEQRPAPAPAQQEPTPVPVEQKTTPTSAQQKPTPISSQQKPTSAPVEIKPALIPTQEKPTSAPIEQKLTLALAQQRPTLAPVEQKQMPAPTHLKPTPIPAQQEPTPALEEKPISVSVEQKPTPVPAQQKPTQTPVNQTLTPAPVEQKPTPASAHQKPTLAPVEQKPTPAPAQQKSTPTPVEQKPTPASAQQKPTPAPAQQKPTLAPVEQKTNTCSSTTETNTCSSRAKTNTCSSTTETNTCSSTTETNTCSSRAKTNTCSSTTETNTCSSRAKTNTCSSTTETNTYSSTTETNTSSTQTDSTPAVDEKPTPAPAQQRPTPAPVEQKPTPVPLQQKPTSAPVELKSTPAPAQQKPTPVPGQQKPTPAPVEQTPTPAPAQQKPTPVPTQIKPTQTPIEQKPTPAPAQQKPTPAPVEQKPTPAPAQQKPIPAPVEQKPTPAPAQQKPTPAPVEQKPTPAPAQLKPTPIPAQTEPTPAVEEKTSVPVEQTLTPVPAQQKPTPASVEQKPRSVRAQLKPTPVPAQQKPTPAPVEQTPTPAPAQQKPTPAPVEQTPTPAPAQQKPTPVPAQLKPTQTLVEQMPTPAPAQQKPTPAVEEKPTPAPVEQKTPVPAQQKPTPAPIEQKPIPISTQQKPTPDLVEQKPEITPVFETLQPSTPKITDEKKPTPKPEEIKQTLKKVQPKPTPEPTAEETVQLKPTLKKAEPKPTPEEETVELKPTLKKPTPKPAEEETVQLKPTLKKVEPKPTPQPEETKPTLKKLEPRPTPKPTEGETVELKPVPKKIETKPTPEPEHKPTLKKFEPKPTPEEETVELKPTPKKPTPKPKEEETVQLKPTLKKVEPKPTPEEETVELKPTLKKLTPKQTEEETVQLKPFKKVEPKPTPEEETVELKPTLKKLTPKQTEEETVQLKPFKKVEPKPTPEEETVELKPTLKKLTPKQTEEETVQLKPFKKVEPKPKEEETVQLKPVKRVEPKPTQEETVQLKPTPKKPTPKPTEEETVQLKPIKKVEPQPTPEETVQLKPVKKVEPKPTPEETVQLKPTPKKPTPKPTEEETVQLKPIKKVEPQPTPEETVSA</sequence>
<dbReference type="GO" id="GO:0005737">
    <property type="term" value="C:cytoplasm"/>
    <property type="evidence" value="ECO:0007669"/>
    <property type="project" value="UniProtKB-SubCell"/>
</dbReference>
<feature type="domain" description="Ig-like" evidence="10">
    <location>
        <begin position="1736"/>
        <end position="1824"/>
    </location>
</feature>
<feature type="domain" description="Ig-like" evidence="10">
    <location>
        <begin position="537"/>
        <end position="623"/>
    </location>
</feature>
<dbReference type="SUPFAM" id="SSF48726">
    <property type="entry name" value="Immunoglobulin"/>
    <property type="match status" value="20"/>
</dbReference>
<proteinExistence type="inferred from homology"/>
<evidence type="ECO:0000256" key="3">
    <source>
        <dbReference type="ARBA" id="ARBA00022490"/>
    </source>
</evidence>
<dbReference type="OrthoDB" id="6381907at2759"/>
<feature type="domain" description="Ig-like" evidence="10">
    <location>
        <begin position="2386"/>
        <end position="2476"/>
    </location>
</feature>
<dbReference type="EMBL" id="QCYY01003018">
    <property type="protein sequence ID" value="ROT65893.1"/>
    <property type="molecule type" value="Genomic_DNA"/>
</dbReference>
<feature type="domain" description="Ig-like" evidence="10">
    <location>
        <begin position="2042"/>
        <end position="2132"/>
    </location>
</feature>
<feature type="compositionally biased region" description="Low complexity" evidence="9">
    <location>
        <begin position="3556"/>
        <end position="3576"/>
    </location>
</feature>
<comment type="subcellular location">
    <subcellularLocation>
        <location evidence="1">Cytoplasm</location>
    </subcellularLocation>
</comment>
<evidence type="ECO:0000313" key="12">
    <source>
        <dbReference type="Proteomes" id="UP000283509"/>
    </source>
</evidence>
<keyword evidence="12" id="KW-1185">Reference proteome</keyword>
<dbReference type="Proteomes" id="UP000283509">
    <property type="component" value="Unassembled WGS sequence"/>
</dbReference>
<dbReference type="FunFam" id="2.60.40.10:FF:001163">
    <property type="entry name" value="Sallimus, isoform Q"/>
    <property type="match status" value="1"/>
</dbReference>
<keyword evidence="7" id="KW-0393">Immunoglobulin domain</keyword>
<dbReference type="InterPro" id="IPR003598">
    <property type="entry name" value="Ig_sub2"/>
</dbReference>
<feature type="domain" description="Ig-like" evidence="10">
    <location>
        <begin position="31"/>
        <end position="122"/>
    </location>
</feature>
<dbReference type="InterPro" id="IPR013098">
    <property type="entry name" value="Ig_I-set"/>
</dbReference>
<protein>
    <submittedName>
        <fullName evidence="11">I-connectin</fullName>
    </submittedName>
</protein>
<feature type="compositionally biased region" description="Low complexity" evidence="9">
    <location>
        <begin position="3716"/>
        <end position="3754"/>
    </location>
</feature>
<reference evidence="11 12" key="2">
    <citation type="submission" date="2019-01" db="EMBL/GenBank/DDBJ databases">
        <title>The decoding of complex shrimp genome reveals the adaptation for benthos swimmer, frequently molting mechanism and breeding impact on genome.</title>
        <authorList>
            <person name="Sun Y."/>
            <person name="Gao Y."/>
            <person name="Yu Y."/>
        </authorList>
    </citation>
    <scope>NUCLEOTIDE SEQUENCE [LARGE SCALE GENOMIC DNA]</scope>
    <source>
        <tissue evidence="11">Muscle</tissue>
    </source>
</reference>
<comment type="similarity">
    <text evidence="2">Belongs to the protein kinase superfamily. CAMK Ser/Thr protein kinase family.</text>
</comment>
<dbReference type="GO" id="GO:0060298">
    <property type="term" value="P:positive regulation of sarcomere organization"/>
    <property type="evidence" value="ECO:0007669"/>
    <property type="project" value="UniProtKB-ARBA"/>
</dbReference>
<evidence type="ECO:0000256" key="7">
    <source>
        <dbReference type="ARBA" id="ARBA00023319"/>
    </source>
</evidence>
<feature type="compositionally biased region" description="Polar residues" evidence="9">
    <location>
        <begin position="3147"/>
        <end position="3162"/>
    </location>
</feature>
<evidence type="ECO:0000256" key="5">
    <source>
        <dbReference type="ARBA" id="ARBA00022741"/>
    </source>
</evidence>
<organism evidence="11 12">
    <name type="scientific">Penaeus vannamei</name>
    <name type="common">Whiteleg shrimp</name>
    <name type="synonym">Litopenaeus vannamei</name>
    <dbReference type="NCBI Taxonomy" id="6689"/>
    <lineage>
        <taxon>Eukaryota</taxon>
        <taxon>Metazoa</taxon>
        <taxon>Ecdysozoa</taxon>
        <taxon>Arthropoda</taxon>
        <taxon>Crustacea</taxon>
        <taxon>Multicrustacea</taxon>
        <taxon>Malacostraca</taxon>
        <taxon>Eumalacostraca</taxon>
        <taxon>Eucarida</taxon>
        <taxon>Decapoda</taxon>
        <taxon>Dendrobranchiata</taxon>
        <taxon>Penaeoidea</taxon>
        <taxon>Penaeidae</taxon>
        <taxon>Penaeus</taxon>
    </lineage>
</organism>
<dbReference type="FunFam" id="2.60.40.10:FF:000962">
    <property type="entry name" value="titin isoform X1"/>
    <property type="match status" value="3"/>
</dbReference>
<feature type="region of interest" description="Disordered" evidence="9">
    <location>
        <begin position="3123"/>
        <end position="4258"/>
    </location>
</feature>
<dbReference type="GO" id="GO:0040017">
    <property type="term" value="P:positive regulation of locomotion"/>
    <property type="evidence" value="ECO:0007669"/>
    <property type="project" value="UniProtKB-ARBA"/>
</dbReference>
<evidence type="ECO:0000256" key="6">
    <source>
        <dbReference type="ARBA" id="ARBA00022840"/>
    </source>
</evidence>
<feature type="region of interest" description="Disordered" evidence="9">
    <location>
        <begin position="1499"/>
        <end position="1522"/>
    </location>
</feature>
<feature type="compositionally biased region" description="Basic and acidic residues" evidence="9">
    <location>
        <begin position="1438"/>
        <end position="1472"/>
    </location>
</feature>
<keyword evidence="8" id="KW-0175">Coiled coil</keyword>
<dbReference type="SMART" id="SM00408">
    <property type="entry name" value="IGc2"/>
    <property type="match status" value="17"/>
</dbReference>
<comment type="caution">
    <text evidence="11">The sequence shown here is derived from an EMBL/GenBank/DDBJ whole genome shotgun (WGS) entry which is preliminary data.</text>
</comment>
<dbReference type="GO" id="GO:0045989">
    <property type="term" value="P:positive regulation of striated muscle contraction"/>
    <property type="evidence" value="ECO:0007669"/>
    <property type="project" value="UniProtKB-ARBA"/>
</dbReference>
<dbReference type="CDD" id="cd00096">
    <property type="entry name" value="Ig"/>
    <property type="match status" value="3"/>
</dbReference>
<keyword evidence="3" id="KW-0963">Cytoplasm</keyword>
<feature type="domain" description="Ig-like" evidence="10">
    <location>
        <begin position="399"/>
        <end position="490"/>
    </location>
</feature>